<dbReference type="GeneID" id="37262495"/>
<dbReference type="KEGG" id="fvn:FVRRES_10857"/>
<dbReference type="EMBL" id="LN649231">
    <property type="protein sequence ID" value="CEI70780.1"/>
    <property type="molecule type" value="Genomic_DNA"/>
</dbReference>
<dbReference type="RefSeq" id="XP_025594494.1">
    <property type="nucleotide sequence ID" value="XM_025725946.2"/>
</dbReference>
<name>A0A2L2U3V0_9HYPO</name>
<organism evidence="1 2">
    <name type="scientific">Fusarium venenatum</name>
    <dbReference type="NCBI Taxonomy" id="56646"/>
    <lineage>
        <taxon>Eukaryota</taxon>
        <taxon>Fungi</taxon>
        <taxon>Dikarya</taxon>
        <taxon>Ascomycota</taxon>
        <taxon>Pezizomycotina</taxon>
        <taxon>Sordariomycetes</taxon>
        <taxon>Hypocreomycetidae</taxon>
        <taxon>Hypocreales</taxon>
        <taxon>Nectriaceae</taxon>
        <taxon>Fusarium</taxon>
    </lineage>
</organism>
<reference evidence="2" key="1">
    <citation type="submission" date="2014-10" db="EMBL/GenBank/DDBJ databases">
        <authorList>
            <person name="King R."/>
        </authorList>
    </citation>
    <scope>NUCLEOTIDE SEQUENCE [LARGE SCALE GENOMIC DNA]</scope>
    <source>
        <strain evidence="2">A3/5</strain>
    </source>
</reference>
<dbReference type="Proteomes" id="UP000245910">
    <property type="component" value="Chromosome III"/>
</dbReference>
<protein>
    <submittedName>
        <fullName evidence="1">Uncharacterized protein</fullName>
    </submittedName>
</protein>
<dbReference type="OrthoDB" id="3778483at2759"/>
<sequence>MQETNSAATTETPKSTTRVAYIRTILDKKSIGEHTETDLVNLNSWLWTWVGQNVPWDPWGSGRKNRTKPPPDLHHHYVLGYSTGADHIILDWLLKNSEPKYARLSRSDFTVYLSTTQMKDPDNKDLLQRLASENVTIKKITTSSDEYPSDDMCDSVMLSESDYILDTTLQLGPNSWLSTDALFRDSLRHGHPQRYKTEELSNFYYENRLKNKMGHTMKSCQYPHGKSDQWKQYHEIQWRVYECPSCGQRCKRSKGCKNTGEDWAADRNKYRNAWMEGLDLSAARPPDFEKYWRILSVNDVVYYGGDSFSKWNWRSVDTFSGDWKRE</sequence>
<dbReference type="AlphaFoldDB" id="A0A2L2U3V0"/>
<evidence type="ECO:0000313" key="2">
    <source>
        <dbReference type="Proteomes" id="UP000245910"/>
    </source>
</evidence>
<keyword evidence="2" id="KW-1185">Reference proteome</keyword>
<proteinExistence type="predicted"/>
<accession>A0A2L2U3V0</accession>
<evidence type="ECO:0000313" key="1">
    <source>
        <dbReference type="EMBL" id="CEI70780.1"/>
    </source>
</evidence>